<feature type="coiled-coil region" evidence="2">
    <location>
        <begin position="44"/>
        <end position="71"/>
    </location>
</feature>
<dbReference type="Gene3D" id="1.20.5.110">
    <property type="match status" value="2"/>
</dbReference>
<dbReference type="SMART" id="SM00397">
    <property type="entry name" value="t_SNARE"/>
    <property type="match status" value="2"/>
</dbReference>
<name>W4GH89_APHAT</name>
<gene>
    <name evidence="5" type="ORF">H257_07806</name>
</gene>
<dbReference type="SUPFAM" id="SSF58038">
    <property type="entry name" value="SNARE fusion complex"/>
    <property type="match status" value="2"/>
</dbReference>
<feature type="compositionally biased region" description="Basic and acidic residues" evidence="3">
    <location>
        <begin position="142"/>
        <end position="168"/>
    </location>
</feature>
<evidence type="ECO:0000256" key="1">
    <source>
        <dbReference type="ARBA" id="ARBA00009480"/>
    </source>
</evidence>
<proteinExistence type="inferred from homology"/>
<reference evidence="5" key="1">
    <citation type="submission" date="2013-12" db="EMBL/GenBank/DDBJ databases">
        <title>The Genome Sequence of Aphanomyces astaci APO3.</title>
        <authorList>
            <consortium name="The Broad Institute Genomics Platform"/>
            <person name="Russ C."/>
            <person name="Tyler B."/>
            <person name="van West P."/>
            <person name="Dieguez-Uribeondo J."/>
            <person name="Young S.K."/>
            <person name="Zeng Q."/>
            <person name="Gargeya S."/>
            <person name="Fitzgerald M."/>
            <person name="Abouelleil A."/>
            <person name="Alvarado L."/>
            <person name="Chapman S.B."/>
            <person name="Gainer-Dewar J."/>
            <person name="Goldberg J."/>
            <person name="Griggs A."/>
            <person name="Gujja S."/>
            <person name="Hansen M."/>
            <person name="Howarth C."/>
            <person name="Imamovic A."/>
            <person name="Ireland A."/>
            <person name="Larimer J."/>
            <person name="McCowan C."/>
            <person name="Murphy C."/>
            <person name="Pearson M."/>
            <person name="Poon T.W."/>
            <person name="Priest M."/>
            <person name="Roberts A."/>
            <person name="Saif S."/>
            <person name="Shea T."/>
            <person name="Sykes S."/>
            <person name="Wortman J."/>
            <person name="Nusbaum C."/>
            <person name="Birren B."/>
        </authorList>
    </citation>
    <scope>NUCLEOTIDE SEQUENCE [LARGE SCALE GENOMIC DNA]</scope>
    <source>
        <strain evidence="5">APO3</strain>
    </source>
</reference>
<keyword evidence="2" id="KW-0175">Coiled coil</keyword>
<dbReference type="VEuPathDB" id="FungiDB:H257_07806"/>
<protein>
    <recommendedName>
        <fullName evidence="4">t-SNARE coiled-coil homology domain-containing protein</fullName>
    </recommendedName>
</protein>
<feature type="region of interest" description="Disordered" evidence="3">
    <location>
        <begin position="128"/>
        <end position="169"/>
    </location>
</feature>
<organism evidence="5">
    <name type="scientific">Aphanomyces astaci</name>
    <name type="common">Crayfish plague agent</name>
    <dbReference type="NCBI Taxonomy" id="112090"/>
    <lineage>
        <taxon>Eukaryota</taxon>
        <taxon>Sar</taxon>
        <taxon>Stramenopiles</taxon>
        <taxon>Oomycota</taxon>
        <taxon>Saprolegniomycetes</taxon>
        <taxon>Saprolegniales</taxon>
        <taxon>Verrucalvaceae</taxon>
        <taxon>Aphanomyces</taxon>
    </lineage>
</organism>
<dbReference type="GO" id="GO:0005886">
    <property type="term" value="C:plasma membrane"/>
    <property type="evidence" value="ECO:0007669"/>
    <property type="project" value="TreeGrafter"/>
</dbReference>
<dbReference type="AlphaFoldDB" id="W4GH89"/>
<dbReference type="GeneID" id="20809802"/>
<feature type="compositionally biased region" description="Polar residues" evidence="3">
    <location>
        <begin position="130"/>
        <end position="140"/>
    </location>
</feature>
<dbReference type="OrthoDB" id="19261at2759"/>
<dbReference type="PROSITE" id="PS50192">
    <property type="entry name" value="T_SNARE"/>
    <property type="match status" value="1"/>
</dbReference>
<dbReference type="PANTHER" id="PTHR19305:SF9">
    <property type="entry name" value="SYNAPTOSOMAL-ASSOCIATED PROTEIN 29"/>
    <property type="match status" value="1"/>
</dbReference>
<evidence type="ECO:0000256" key="3">
    <source>
        <dbReference type="SAM" id="MobiDB-lite"/>
    </source>
</evidence>
<accession>W4GH89</accession>
<dbReference type="CDD" id="cd15841">
    <property type="entry name" value="SNARE_Qc"/>
    <property type="match status" value="1"/>
</dbReference>
<evidence type="ECO:0000313" key="5">
    <source>
        <dbReference type="EMBL" id="ETV79037.1"/>
    </source>
</evidence>
<dbReference type="InterPro" id="IPR000727">
    <property type="entry name" value="T_SNARE_dom"/>
</dbReference>
<dbReference type="PANTHER" id="PTHR19305">
    <property type="entry name" value="SYNAPTOSOMAL ASSOCIATED PROTEIN"/>
    <property type="match status" value="1"/>
</dbReference>
<dbReference type="RefSeq" id="XP_009831756.1">
    <property type="nucleotide sequence ID" value="XM_009833454.1"/>
</dbReference>
<sequence>MEVRATSAVVSATTSLADPQQKYIESLRTTAETLNIARETAVALSQQSEALDRAERNLDLTEATVKQANHVVRGMSWSGWLYNKFTKEPALHLPSSSSEISMGFICPECRVAQRSQLALMEHYDTMHAPTKTSSQDTRQPSSRRDLVPSSHDRGTTASSSERHSHTDADGLSVDQRAFLDALAPQLLEMKQASRAIGNALDHHNAQLDRLDAKSDKAKDDMRLVTAKAINLTHSSMTIDVQFRCALQEQNSRRFMTPTSHGDPVFSLDTASDTCIFRAFTLTGNGDIWGFQHEQSRRWLGLNMFGSVKVQGEALRSYEQFALDSGREWTTLYSFACAFGHGGWLCVRPDGSVYCTRRTATNKDVAMLVKVVRIEPIAERTRERANN</sequence>
<evidence type="ECO:0000256" key="2">
    <source>
        <dbReference type="SAM" id="Coils"/>
    </source>
</evidence>
<feature type="domain" description="T-SNARE coiled-coil homology" evidence="4">
    <location>
        <begin position="35"/>
        <end position="75"/>
    </location>
</feature>
<dbReference type="EMBL" id="KI913129">
    <property type="protein sequence ID" value="ETV79037.1"/>
    <property type="molecule type" value="Genomic_DNA"/>
</dbReference>
<comment type="similarity">
    <text evidence="1">Belongs to the SNAP-25 family.</text>
</comment>
<evidence type="ECO:0000259" key="4">
    <source>
        <dbReference type="PROSITE" id="PS50192"/>
    </source>
</evidence>